<gene>
    <name evidence="1" type="ORF">C24_LOCUS3437</name>
</gene>
<organism evidence="1 2">
    <name type="scientific">Arabidopsis thaliana</name>
    <name type="common">Mouse-ear cress</name>
    <dbReference type="NCBI Taxonomy" id="3702"/>
    <lineage>
        <taxon>Eukaryota</taxon>
        <taxon>Viridiplantae</taxon>
        <taxon>Streptophyta</taxon>
        <taxon>Embryophyta</taxon>
        <taxon>Tracheophyta</taxon>
        <taxon>Spermatophyta</taxon>
        <taxon>Magnoliopsida</taxon>
        <taxon>eudicotyledons</taxon>
        <taxon>Gunneridae</taxon>
        <taxon>Pentapetalae</taxon>
        <taxon>rosids</taxon>
        <taxon>malvids</taxon>
        <taxon>Brassicales</taxon>
        <taxon>Brassicaceae</taxon>
        <taxon>Camelineae</taxon>
        <taxon>Arabidopsis</taxon>
    </lineage>
</organism>
<dbReference type="AlphaFoldDB" id="A0A5S9WLY1"/>
<name>A0A5S9WLY1_ARATH</name>
<dbReference type="EMBL" id="CACSHJ010000087">
    <property type="protein sequence ID" value="CAA0267299.1"/>
    <property type="molecule type" value="Genomic_DNA"/>
</dbReference>
<evidence type="ECO:0000313" key="1">
    <source>
        <dbReference type="EMBL" id="CAA0267299.1"/>
    </source>
</evidence>
<accession>A0A5S9WLY1</accession>
<dbReference type="Proteomes" id="UP000434276">
    <property type="component" value="Unassembled WGS sequence"/>
</dbReference>
<proteinExistence type="predicted"/>
<evidence type="ECO:0000313" key="2">
    <source>
        <dbReference type="Proteomes" id="UP000434276"/>
    </source>
</evidence>
<reference evidence="1 2" key="1">
    <citation type="submission" date="2019-12" db="EMBL/GenBank/DDBJ databases">
        <authorList>
            <person name="Jiao W.-B."/>
            <person name="Schneeberger K."/>
        </authorList>
    </citation>
    <scope>NUCLEOTIDE SEQUENCE [LARGE SCALE GENOMIC DNA]</scope>
    <source>
        <strain evidence="2">cv. C24</strain>
    </source>
</reference>
<protein>
    <submittedName>
        <fullName evidence="1">Uncharacterized protein</fullName>
    </submittedName>
</protein>
<sequence>MSHVSLHTCGSATVYTEEAVVDTKRHIPVAAVRKVVTEAVTEVTWERWW</sequence>